<name>A0A169BSD4_9MICO</name>
<dbReference type="Proteomes" id="UP000077071">
    <property type="component" value="Chromosome"/>
</dbReference>
<protein>
    <submittedName>
        <fullName evidence="2">Uncharacterized protein</fullName>
    </submittedName>
</protein>
<evidence type="ECO:0000313" key="2">
    <source>
        <dbReference type="EMBL" id="AND15395.1"/>
    </source>
</evidence>
<gene>
    <name evidence="2" type="ORF">A6122_0232</name>
</gene>
<dbReference type="RefSeq" id="WP_068250599.1">
    <property type="nucleotide sequence ID" value="NZ_CP015515.1"/>
</dbReference>
<keyword evidence="3" id="KW-1185">Reference proteome</keyword>
<dbReference type="EMBL" id="CP015515">
    <property type="protein sequence ID" value="AND15395.1"/>
    <property type="molecule type" value="Genomic_DNA"/>
</dbReference>
<evidence type="ECO:0000313" key="3">
    <source>
        <dbReference type="Proteomes" id="UP000077071"/>
    </source>
</evidence>
<dbReference type="KEGG" id="rtn:A6122_0232"/>
<keyword evidence="1" id="KW-0732">Signal</keyword>
<organism evidence="2 3">
    <name type="scientific">Rathayibacter tritici</name>
    <dbReference type="NCBI Taxonomy" id="33888"/>
    <lineage>
        <taxon>Bacteria</taxon>
        <taxon>Bacillati</taxon>
        <taxon>Actinomycetota</taxon>
        <taxon>Actinomycetes</taxon>
        <taxon>Micrococcales</taxon>
        <taxon>Microbacteriaceae</taxon>
        <taxon>Rathayibacter</taxon>
    </lineage>
</organism>
<dbReference type="PATRIC" id="fig|33888.3.peg.271"/>
<dbReference type="STRING" id="33888.A6122_0232"/>
<reference evidence="2 3" key="1">
    <citation type="submission" date="2016-05" db="EMBL/GenBank/DDBJ databases">
        <title>Complete genome sequence of Rathayibacter tritici NCPPB 1953.</title>
        <authorList>
            <person name="Park J."/>
            <person name="Lee H.-H."/>
            <person name="Lee S.-W."/>
            <person name="Seo Y.-S."/>
        </authorList>
    </citation>
    <scope>NUCLEOTIDE SEQUENCE [LARGE SCALE GENOMIC DNA]</scope>
    <source>
        <strain evidence="2 3">NCPPB 1953</strain>
    </source>
</reference>
<feature type="chain" id="PRO_5007901301" evidence="1">
    <location>
        <begin position="26"/>
        <end position="422"/>
    </location>
</feature>
<accession>A0A169BSD4</accession>
<dbReference type="OrthoDB" id="9804511at2"/>
<dbReference type="AlphaFoldDB" id="A0A169BSD4"/>
<evidence type="ECO:0000256" key="1">
    <source>
        <dbReference type="SAM" id="SignalP"/>
    </source>
</evidence>
<feature type="signal peptide" evidence="1">
    <location>
        <begin position="1"/>
        <end position="25"/>
    </location>
</feature>
<proteinExistence type="predicted"/>
<sequence length="422" mass="41114">MKWKTPTAVLAAASLAMVAAPSAFAATTDCSTELGNQTITGDLNVAAGDTCVLGNVTVTGNVIVGDDAWLDATSATIGGDVIGTDAYGISIDGTSVGGDVVSLSEGSRNGFLYLRDLTVGGMVEAGGIDVELSDLSVAGGVSTAAATYVDVDRTSVGGDAVFADSDFGVNVQGAIVGGSLSVTGSSRGVLLGAEADGSSSTLGNTVGGDVTLSGNSGNVQLAGSTVGGRIVLTGNAPAVNFGAGNSASAVSGDFTGTAAGAAAEGDQSVAVIVPEAREGELTWTLEGTSNLVNLGVAEEKGDHFAASGELVPVRVTDSRLNGPAWSVSGQLSDFRAGSTTVSGKYLGWTPEVLENDGGAVAGAPIPSGFDSGDGLATARVLGSAAAEHPTGSSVLGADLDLKLPLSVGTGTYTATLTLTALG</sequence>